<name>A0A941AUP0_9GAMM</name>
<dbReference type="RefSeq" id="WP_210537260.1">
    <property type="nucleotide sequence ID" value="NZ_JAGKTC010000003.1"/>
</dbReference>
<feature type="chain" id="PRO_5037045088" evidence="1">
    <location>
        <begin position="24"/>
        <end position="333"/>
    </location>
</feature>
<feature type="domain" description="DUF2272" evidence="2">
    <location>
        <begin position="81"/>
        <end position="280"/>
    </location>
</feature>
<keyword evidence="1" id="KW-0732">Signal</keyword>
<evidence type="ECO:0000256" key="1">
    <source>
        <dbReference type="SAM" id="SignalP"/>
    </source>
</evidence>
<reference evidence="3" key="1">
    <citation type="journal article" date="2016" name="Int. J. Syst. Evol. Microbiol.">
        <title>Pseudoxanthomonas helianthi sp. nov., isolated from roots of Jerusalem artichoke (Helianthus tuberosus).</title>
        <authorList>
            <person name="Kittiwongwattana C."/>
            <person name="Thawai C."/>
        </authorList>
    </citation>
    <scope>NUCLEOTIDE SEQUENCE</scope>
    <source>
        <strain evidence="3">110414</strain>
    </source>
</reference>
<dbReference type="PIRSF" id="PIRSF028415">
    <property type="entry name" value="UCP028415"/>
    <property type="match status" value="1"/>
</dbReference>
<gene>
    <name evidence="3" type="ORF">J5837_13360</name>
</gene>
<dbReference type="Pfam" id="PF10030">
    <property type="entry name" value="DUF2272"/>
    <property type="match status" value="1"/>
</dbReference>
<evidence type="ECO:0000259" key="2">
    <source>
        <dbReference type="Pfam" id="PF10030"/>
    </source>
</evidence>
<dbReference type="InterPro" id="IPR019262">
    <property type="entry name" value="DUF2272"/>
</dbReference>
<feature type="signal peptide" evidence="1">
    <location>
        <begin position="1"/>
        <end position="23"/>
    </location>
</feature>
<proteinExistence type="predicted"/>
<keyword evidence="4" id="KW-1185">Reference proteome</keyword>
<dbReference type="Proteomes" id="UP000673447">
    <property type="component" value="Unassembled WGS sequence"/>
</dbReference>
<evidence type="ECO:0000313" key="4">
    <source>
        <dbReference type="Proteomes" id="UP000673447"/>
    </source>
</evidence>
<dbReference type="AlphaFoldDB" id="A0A941AUP0"/>
<comment type="caution">
    <text evidence="3">The sequence shown here is derived from an EMBL/GenBank/DDBJ whole genome shotgun (WGS) entry which is preliminary data.</text>
</comment>
<protein>
    <submittedName>
        <fullName evidence="3">DUF2272 domain-containing protein</fullName>
    </submittedName>
</protein>
<sequence>MLRALIAGSLGWFICTIASPAHAADPCPLLRTQVAASDVATRIAAYACKENQDWFRPFIDADGRSGGLGVYEAENGLLADGTAAWRKVAQYWIESGTGGGGECGYAASSPYPSPGCRSFVIDRPWSAAFVSWVMRKAGLPGFRYSAGHIDYVRQAYRDPASSPYLVQAPLGGKPAPGDLLCYVRMDSRIFGFGQLATLLSMPDASGLAMHCDIVVAADPSMTWLVGGNVQNTVTLRALKLDARGYLSGLPMRTLADPVCSPNAPANCNANRQDWAVLLKLKPPAELARLPQPPRPIGAPTPLAPTHCAAVAGGMQVCSSGASAPQPVPADETR</sequence>
<reference evidence="3" key="2">
    <citation type="submission" date="2021-03" db="EMBL/GenBank/DDBJ databases">
        <authorList>
            <person name="Cao W."/>
        </authorList>
    </citation>
    <scope>NUCLEOTIDE SEQUENCE</scope>
    <source>
        <strain evidence="3">110414</strain>
    </source>
</reference>
<dbReference type="InterPro" id="IPR014545">
    <property type="entry name" value="UCP028415"/>
</dbReference>
<dbReference type="EMBL" id="JAGKTC010000003">
    <property type="protein sequence ID" value="MBP3985394.1"/>
    <property type="molecule type" value="Genomic_DNA"/>
</dbReference>
<evidence type="ECO:0000313" key="3">
    <source>
        <dbReference type="EMBL" id="MBP3985394.1"/>
    </source>
</evidence>
<accession>A0A941AUP0</accession>
<organism evidence="3 4">
    <name type="scientific">Pseudoxanthomonas helianthi</name>
    <dbReference type="NCBI Taxonomy" id="1453541"/>
    <lineage>
        <taxon>Bacteria</taxon>
        <taxon>Pseudomonadati</taxon>
        <taxon>Pseudomonadota</taxon>
        <taxon>Gammaproteobacteria</taxon>
        <taxon>Lysobacterales</taxon>
        <taxon>Lysobacteraceae</taxon>
        <taxon>Pseudoxanthomonas</taxon>
    </lineage>
</organism>